<protein>
    <submittedName>
        <fullName evidence="1">Uncharacterized protein</fullName>
    </submittedName>
</protein>
<dbReference type="AlphaFoldDB" id="A0A0B4X383"/>
<gene>
    <name evidence="1" type="ORF">RGR602_CH01859</name>
</gene>
<dbReference type="KEGG" id="rga:RGR602_CH01859"/>
<evidence type="ECO:0000313" key="1">
    <source>
        <dbReference type="EMBL" id="AJD41190.1"/>
    </source>
</evidence>
<reference evidence="1 2" key="1">
    <citation type="submission" date="2013-11" db="EMBL/GenBank/DDBJ databases">
        <title>Complete genome sequence of Rhizobium gallicum bv. gallicum R602.</title>
        <authorList>
            <person name="Bustos P."/>
            <person name="Santamaria R.I."/>
            <person name="Lozano L."/>
            <person name="Acosta J.L."/>
            <person name="Ormeno-Orrillo E."/>
            <person name="Rogel M.A."/>
            <person name="Romero D."/>
            <person name="Cevallos M.A."/>
            <person name="Martinez-Romero E."/>
            <person name="Gonzalez V."/>
        </authorList>
    </citation>
    <scope>NUCLEOTIDE SEQUENCE [LARGE SCALE GENOMIC DNA]</scope>
    <source>
        <strain evidence="1 2">R602</strain>
    </source>
</reference>
<dbReference type="HOGENOM" id="CLU_2976170_0_0_5"/>
<keyword evidence="2" id="KW-1185">Reference proteome</keyword>
<organism evidence="1 2">
    <name type="scientific">Rhizobium gallicum bv. gallicum R602sp</name>
    <dbReference type="NCBI Taxonomy" id="1041138"/>
    <lineage>
        <taxon>Bacteria</taxon>
        <taxon>Pseudomonadati</taxon>
        <taxon>Pseudomonadota</taxon>
        <taxon>Alphaproteobacteria</taxon>
        <taxon>Hyphomicrobiales</taxon>
        <taxon>Rhizobiaceae</taxon>
        <taxon>Rhizobium/Agrobacterium group</taxon>
        <taxon>Rhizobium</taxon>
    </lineage>
</organism>
<sequence>MLSQISRQRANMDLWDSDKDGRIVKTLRRYDDPIWEFSFPVALEVFNYDPASAVTPRD</sequence>
<evidence type="ECO:0000313" key="2">
    <source>
        <dbReference type="Proteomes" id="UP000031368"/>
    </source>
</evidence>
<dbReference type="Proteomes" id="UP000031368">
    <property type="component" value="Chromosome"/>
</dbReference>
<dbReference type="EMBL" id="CP006877">
    <property type="protein sequence ID" value="AJD41190.1"/>
    <property type="molecule type" value="Genomic_DNA"/>
</dbReference>
<proteinExistence type="predicted"/>
<accession>A0A0B4X383</accession>
<name>A0A0B4X383_9HYPH</name>